<keyword evidence="2" id="KW-1185">Reference proteome</keyword>
<comment type="caution">
    <text evidence="1">The sequence shown here is derived from an EMBL/GenBank/DDBJ whole genome shotgun (WGS) entry which is preliminary data.</text>
</comment>
<accession>A0A9Q3EJC5</accession>
<organism evidence="1 2">
    <name type="scientific">Austropuccinia psidii MF-1</name>
    <dbReference type="NCBI Taxonomy" id="1389203"/>
    <lineage>
        <taxon>Eukaryota</taxon>
        <taxon>Fungi</taxon>
        <taxon>Dikarya</taxon>
        <taxon>Basidiomycota</taxon>
        <taxon>Pucciniomycotina</taxon>
        <taxon>Pucciniomycetes</taxon>
        <taxon>Pucciniales</taxon>
        <taxon>Sphaerophragmiaceae</taxon>
        <taxon>Austropuccinia</taxon>
    </lineage>
</organism>
<reference evidence="1" key="1">
    <citation type="submission" date="2021-03" db="EMBL/GenBank/DDBJ databases">
        <title>Draft genome sequence of rust myrtle Austropuccinia psidii MF-1, a brazilian biotype.</title>
        <authorList>
            <person name="Quecine M.C."/>
            <person name="Pachon D.M.R."/>
            <person name="Bonatelli M.L."/>
            <person name="Correr F.H."/>
            <person name="Franceschini L.M."/>
            <person name="Leite T.F."/>
            <person name="Margarido G.R.A."/>
            <person name="Almeida C.A."/>
            <person name="Ferrarezi J.A."/>
            <person name="Labate C.A."/>
        </authorList>
    </citation>
    <scope>NUCLEOTIDE SEQUENCE</scope>
    <source>
        <strain evidence="1">MF-1</strain>
    </source>
</reference>
<dbReference type="Proteomes" id="UP000765509">
    <property type="component" value="Unassembled WGS sequence"/>
</dbReference>
<name>A0A9Q3EJC5_9BASI</name>
<evidence type="ECO:0008006" key="3">
    <source>
        <dbReference type="Google" id="ProtNLM"/>
    </source>
</evidence>
<gene>
    <name evidence="1" type="ORF">O181_062029</name>
</gene>
<sequence>MPEKKETNHIPILDGKNFPLWSILIDVELSARGLCNICNSDPSPGADAITANNLNQSNIEEVQLILSKLHPEVIVSVVDGITVKNAKDLWTKINNKFASQTVTNRGRTWVQ</sequence>
<protein>
    <recommendedName>
        <fullName evidence="3">DUF4219 domain-containing protein</fullName>
    </recommendedName>
</protein>
<dbReference type="AlphaFoldDB" id="A0A9Q3EJC5"/>
<dbReference type="EMBL" id="AVOT02029462">
    <property type="protein sequence ID" value="MBW0522314.1"/>
    <property type="molecule type" value="Genomic_DNA"/>
</dbReference>
<evidence type="ECO:0000313" key="2">
    <source>
        <dbReference type="Proteomes" id="UP000765509"/>
    </source>
</evidence>
<evidence type="ECO:0000313" key="1">
    <source>
        <dbReference type="EMBL" id="MBW0522314.1"/>
    </source>
</evidence>
<proteinExistence type="predicted"/>